<gene>
    <name evidence="14" type="ORF">A4X20_05550</name>
</gene>
<dbReference type="GO" id="GO:0005948">
    <property type="term" value="C:acetolactate synthase complex"/>
    <property type="evidence" value="ECO:0007669"/>
    <property type="project" value="TreeGrafter"/>
</dbReference>
<dbReference type="GO" id="GO:0003984">
    <property type="term" value="F:acetolactate synthase activity"/>
    <property type="evidence" value="ECO:0007669"/>
    <property type="project" value="UniProtKB-EC"/>
</dbReference>
<dbReference type="InterPro" id="IPR029061">
    <property type="entry name" value="THDP-binding"/>
</dbReference>
<comment type="caution">
    <text evidence="14">The sequence shown here is derived from an EMBL/GenBank/DDBJ whole genome shotgun (WGS) entry which is preliminary data.</text>
</comment>
<dbReference type="InterPro" id="IPR045229">
    <property type="entry name" value="TPP_enz"/>
</dbReference>
<sequence length="654" mass="70113">MVSTAPKSTEKLVDNEPTQRLTVAQATVRFLANQYVERDGERHKFFAGCLGIFGHGNVAGIGQALLQDEVEAVESNTEPGLKYVLGRNEQAMVHTAVAYARQQDRTQTWAVTASVGPGSTNMLTGAALATINRLPVLLLPSDTFATRVSSPVLQELELPSSGDVTVNDAFKPLSRYFDRVWRPEQLPAALLGAMRVLTDPAETGAATVALPQDVQAESFDWPVSLFAERTWHIARPLPERSVIAKAADVIRSATKPLIVAGGGVIYSGASDALAAFVARTGIPVCESQAGKGSLLHEDPRSVGAVGSTGTTAANALASEADVIIGIGTRYSDFTSASRTAFNNPDVRFVNINVASLDSVKQGGISVVSDAREALEALTELLGDYSVSDEYTTHVRELMAEWNDTVSEAYRTGDGVALNQNQVIGLVNTLSDPRDIVVCAAGSMPGDLHKLWRMRDRKGYHVEYGFSCMGYEIAGGIGVRMAAPDRDVFVMVGDGSYLMMATELATAVQEGVKIIPVLVQNHGFASIGGLSESLGSQRFGTSYQYRGEAGRLDGGHLPVDLAANAASLGAEVIKAGTAAEFADAVKVAKTSDRTTVIYVETDPLIYAPDSHSWWDVPVSEVSTLESTQRAYARYADWKKVQRPLINPSDRWKDKQ</sequence>
<evidence type="ECO:0000256" key="7">
    <source>
        <dbReference type="ARBA" id="ARBA00023052"/>
    </source>
</evidence>
<dbReference type="InterPro" id="IPR012001">
    <property type="entry name" value="Thiamin_PyroP_enz_TPP-bd_dom"/>
</dbReference>
<dbReference type="PROSITE" id="PS00187">
    <property type="entry name" value="TPP_ENZYMES"/>
    <property type="match status" value="1"/>
</dbReference>
<comment type="pathway">
    <text evidence="2">Amino-acid biosynthesis; L-valine biosynthesis; L-valine from pyruvate: step 1/4.</text>
</comment>
<evidence type="ECO:0000313" key="14">
    <source>
        <dbReference type="EMBL" id="OAN38757.1"/>
    </source>
</evidence>
<dbReference type="GO" id="GO:0030976">
    <property type="term" value="F:thiamine pyrophosphate binding"/>
    <property type="evidence" value="ECO:0007669"/>
    <property type="project" value="InterPro"/>
</dbReference>
<dbReference type="InterPro" id="IPR011766">
    <property type="entry name" value="TPP_enzyme_TPP-bd"/>
</dbReference>
<keyword evidence="14" id="KW-0378">Hydrolase</keyword>
<dbReference type="UniPathway" id="UPA00049">
    <property type="reaction ID" value="UER00059"/>
</dbReference>
<evidence type="ECO:0000259" key="13">
    <source>
        <dbReference type="Pfam" id="PF02776"/>
    </source>
</evidence>
<evidence type="ECO:0000256" key="5">
    <source>
        <dbReference type="ARBA" id="ARBA00022630"/>
    </source>
</evidence>
<comment type="similarity">
    <text evidence="3 10">Belongs to the TPP enzyme family.</text>
</comment>
<dbReference type="GO" id="GO:0019310">
    <property type="term" value="P:inositol catabolic process"/>
    <property type="evidence" value="ECO:0007669"/>
    <property type="project" value="InterPro"/>
</dbReference>
<dbReference type="GO" id="GO:0009097">
    <property type="term" value="P:isoleucine biosynthetic process"/>
    <property type="evidence" value="ECO:0007669"/>
    <property type="project" value="UniProtKB-UniPathway"/>
</dbReference>
<dbReference type="GO" id="GO:0016823">
    <property type="term" value="F:hydrolase activity, acting on acid carbon-carbon bonds, in ketonic substances"/>
    <property type="evidence" value="ECO:0007669"/>
    <property type="project" value="InterPro"/>
</dbReference>
<evidence type="ECO:0000256" key="1">
    <source>
        <dbReference type="ARBA" id="ARBA00004974"/>
    </source>
</evidence>
<proteinExistence type="inferred from homology"/>
<dbReference type="InterPro" id="IPR000399">
    <property type="entry name" value="TPP-bd_CS"/>
</dbReference>
<evidence type="ECO:0000256" key="9">
    <source>
        <dbReference type="ARBA" id="ARBA00048670"/>
    </source>
</evidence>
<name>A0A178LWC6_MYCIR</name>
<evidence type="ECO:0000259" key="12">
    <source>
        <dbReference type="Pfam" id="PF02775"/>
    </source>
</evidence>
<dbReference type="NCBIfam" id="TIGR04377">
    <property type="entry name" value="myo_inos_iolD"/>
    <property type="match status" value="1"/>
</dbReference>
<keyword evidence="7 10" id="KW-0786">Thiamine pyrophosphate</keyword>
<dbReference type="Gene3D" id="3.40.50.1220">
    <property type="entry name" value="TPP-binding domain"/>
    <property type="match status" value="1"/>
</dbReference>
<reference evidence="14 15" key="1">
    <citation type="submission" date="2016-04" db="EMBL/GenBank/DDBJ databases">
        <title>Draft Genome Sequences of Staphylococcus capitis Strain H36, S. capitis Strain H65, S. cohnii Strain H62, S. hominis Strain H69, Mycobacterium iranicum Strain H39, Plantibacter sp. Strain H53, Pseudomonas oryzihabitans Strain H72, and Microbacterium sp. Strain H83, isolated from residential settings.</title>
        <authorList>
            <person name="Lymperopoulou D."/>
            <person name="Adams R.I."/>
            <person name="Lindow S."/>
            <person name="Coil D.A."/>
            <person name="Jospin G."/>
            <person name="Eisen J.A."/>
        </authorList>
    </citation>
    <scope>NUCLEOTIDE SEQUENCE [LARGE SCALE GENOMIC DNA]</scope>
    <source>
        <strain evidence="14 15">H39</strain>
    </source>
</reference>
<keyword evidence="8" id="KW-0028">Amino-acid biosynthesis</keyword>
<dbReference type="Gene3D" id="3.40.50.970">
    <property type="match status" value="2"/>
</dbReference>
<dbReference type="GO" id="GO:0050660">
    <property type="term" value="F:flavin adenine dinucleotide binding"/>
    <property type="evidence" value="ECO:0007669"/>
    <property type="project" value="TreeGrafter"/>
</dbReference>
<dbReference type="Pfam" id="PF02776">
    <property type="entry name" value="TPP_enzyme_N"/>
    <property type="match status" value="1"/>
</dbReference>
<evidence type="ECO:0000256" key="6">
    <source>
        <dbReference type="ARBA" id="ARBA00022827"/>
    </source>
</evidence>
<dbReference type="InterPro" id="IPR030817">
    <property type="entry name" value="Myo_inos_IolD"/>
</dbReference>
<dbReference type="PANTHER" id="PTHR18968">
    <property type="entry name" value="THIAMINE PYROPHOSPHATE ENZYMES"/>
    <property type="match status" value="1"/>
</dbReference>
<dbReference type="InterPro" id="IPR012000">
    <property type="entry name" value="Thiamin_PyroP_enz_cen_dom"/>
</dbReference>
<organism evidence="14 15">
    <name type="scientific">Mycolicibacterium iranicum</name>
    <name type="common">Mycobacterium iranicum</name>
    <dbReference type="NCBI Taxonomy" id="912594"/>
    <lineage>
        <taxon>Bacteria</taxon>
        <taxon>Bacillati</taxon>
        <taxon>Actinomycetota</taxon>
        <taxon>Actinomycetes</taxon>
        <taxon>Mycobacteriales</taxon>
        <taxon>Mycobacteriaceae</taxon>
        <taxon>Mycolicibacterium</taxon>
    </lineage>
</organism>
<keyword evidence="5" id="KW-0285">Flavoprotein</keyword>
<evidence type="ECO:0000256" key="4">
    <source>
        <dbReference type="ARBA" id="ARBA00013145"/>
    </source>
</evidence>
<evidence type="ECO:0000256" key="3">
    <source>
        <dbReference type="ARBA" id="ARBA00007812"/>
    </source>
</evidence>
<dbReference type="SUPFAM" id="SSF52518">
    <property type="entry name" value="Thiamin diphosphate-binding fold (THDP-binding)"/>
    <property type="match status" value="2"/>
</dbReference>
<dbReference type="UniPathway" id="UPA00047">
    <property type="reaction ID" value="UER00055"/>
</dbReference>
<keyword evidence="8" id="KW-0100">Branched-chain amino acid biosynthesis</keyword>
<accession>A0A178LWC6</accession>
<dbReference type="EC" id="2.2.1.6" evidence="4"/>
<dbReference type="Proteomes" id="UP000078396">
    <property type="component" value="Unassembled WGS sequence"/>
</dbReference>
<dbReference type="SUPFAM" id="SSF52467">
    <property type="entry name" value="DHS-like NAD/FAD-binding domain"/>
    <property type="match status" value="1"/>
</dbReference>
<dbReference type="InterPro" id="IPR029035">
    <property type="entry name" value="DHS-like_NAD/FAD-binding_dom"/>
</dbReference>
<dbReference type="STRING" id="912594.AWC12_21005"/>
<evidence type="ECO:0000256" key="2">
    <source>
        <dbReference type="ARBA" id="ARBA00005025"/>
    </source>
</evidence>
<dbReference type="CDD" id="cd02003">
    <property type="entry name" value="TPP_IolD"/>
    <property type="match status" value="1"/>
</dbReference>
<feature type="domain" description="Thiamine pyrophosphate enzyme TPP-binding" evidence="12">
    <location>
        <begin position="440"/>
        <end position="598"/>
    </location>
</feature>
<evidence type="ECO:0000313" key="15">
    <source>
        <dbReference type="Proteomes" id="UP000078396"/>
    </source>
</evidence>
<dbReference type="GO" id="GO:0000287">
    <property type="term" value="F:magnesium ion binding"/>
    <property type="evidence" value="ECO:0007669"/>
    <property type="project" value="InterPro"/>
</dbReference>
<dbReference type="RefSeq" id="WP_064281913.1">
    <property type="nucleotide sequence ID" value="NZ_LWCS01000021.1"/>
</dbReference>
<dbReference type="Pfam" id="PF02775">
    <property type="entry name" value="TPP_enzyme_C"/>
    <property type="match status" value="1"/>
</dbReference>
<evidence type="ECO:0000259" key="11">
    <source>
        <dbReference type="Pfam" id="PF00205"/>
    </source>
</evidence>
<protein>
    <recommendedName>
        <fullName evidence="4">acetolactate synthase</fullName>
        <ecNumber evidence="4">2.2.1.6</ecNumber>
    </recommendedName>
</protein>
<comment type="catalytic activity">
    <reaction evidence="9">
        <text>2 pyruvate + H(+) = (2S)-2-acetolactate + CO2</text>
        <dbReference type="Rhea" id="RHEA:25249"/>
        <dbReference type="ChEBI" id="CHEBI:15361"/>
        <dbReference type="ChEBI" id="CHEBI:15378"/>
        <dbReference type="ChEBI" id="CHEBI:16526"/>
        <dbReference type="ChEBI" id="CHEBI:58476"/>
        <dbReference type="EC" id="2.2.1.6"/>
    </reaction>
</comment>
<dbReference type="Pfam" id="PF00205">
    <property type="entry name" value="TPP_enzyme_M"/>
    <property type="match status" value="1"/>
</dbReference>
<comment type="pathway">
    <text evidence="1">Amino-acid biosynthesis; L-isoleucine biosynthesis; L-isoleucine from 2-oxobutanoate: step 1/4.</text>
</comment>
<dbReference type="AlphaFoldDB" id="A0A178LWC6"/>
<evidence type="ECO:0000256" key="10">
    <source>
        <dbReference type="RuleBase" id="RU362132"/>
    </source>
</evidence>
<dbReference type="eggNOG" id="COG3962">
    <property type="taxonomic scope" value="Bacteria"/>
</dbReference>
<keyword evidence="6" id="KW-0274">FAD</keyword>
<dbReference type="OrthoDB" id="3194735at2"/>
<evidence type="ECO:0000256" key="8">
    <source>
        <dbReference type="ARBA" id="ARBA00023304"/>
    </source>
</evidence>
<feature type="domain" description="Thiamine pyrophosphate enzyme central" evidence="11">
    <location>
        <begin position="243"/>
        <end position="377"/>
    </location>
</feature>
<feature type="domain" description="Thiamine pyrophosphate enzyme N-terminal TPP-binding" evidence="13">
    <location>
        <begin position="72"/>
        <end position="155"/>
    </location>
</feature>
<dbReference type="GO" id="GO:0009099">
    <property type="term" value="P:L-valine biosynthetic process"/>
    <property type="evidence" value="ECO:0007669"/>
    <property type="project" value="UniProtKB-UniPathway"/>
</dbReference>
<dbReference type="PANTHER" id="PTHR18968:SF9">
    <property type="entry name" value="3D-(3,5_4)-TRIHYDROXYCYCLOHEXANE-1,2-DIONE HYDROLASE"/>
    <property type="match status" value="1"/>
</dbReference>
<dbReference type="EMBL" id="LWCS01000021">
    <property type="protein sequence ID" value="OAN38757.1"/>
    <property type="molecule type" value="Genomic_DNA"/>
</dbReference>
<dbReference type="CDD" id="cd07035">
    <property type="entry name" value="TPP_PYR_POX_like"/>
    <property type="match status" value="1"/>
</dbReference>